<dbReference type="PRINTS" id="PR00453">
    <property type="entry name" value="VWFADOMAIN"/>
</dbReference>
<evidence type="ECO:0000313" key="4">
    <source>
        <dbReference type="EMBL" id="VDI08038.1"/>
    </source>
</evidence>
<dbReference type="PANTHER" id="PTHR24020">
    <property type="entry name" value="COLLAGEN ALPHA"/>
    <property type="match status" value="1"/>
</dbReference>
<dbReference type="Gene3D" id="3.40.50.410">
    <property type="entry name" value="von Willebrand factor, type A domain"/>
    <property type="match status" value="1"/>
</dbReference>
<feature type="signal peptide" evidence="2">
    <location>
        <begin position="1"/>
        <end position="17"/>
    </location>
</feature>
<dbReference type="Pfam" id="PF00092">
    <property type="entry name" value="VWA"/>
    <property type="match status" value="1"/>
</dbReference>
<dbReference type="OrthoDB" id="6132182at2759"/>
<feature type="region of interest" description="Disordered" evidence="1">
    <location>
        <begin position="55"/>
        <end position="74"/>
    </location>
</feature>
<dbReference type="Proteomes" id="UP000596742">
    <property type="component" value="Unassembled WGS sequence"/>
</dbReference>
<dbReference type="InterPro" id="IPR002035">
    <property type="entry name" value="VWF_A"/>
</dbReference>
<dbReference type="SMART" id="SM00327">
    <property type="entry name" value="VWA"/>
    <property type="match status" value="1"/>
</dbReference>
<gene>
    <name evidence="4" type="ORF">MGAL_10B074697</name>
</gene>
<protein>
    <recommendedName>
        <fullName evidence="3">VWFA domain-containing protein</fullName>
    </recommendedName>
</protein>
<keyword evidence="2" id="KW-0732">Signal</keyword>
<keyword evidence="5" id="KW-1185">Reference proteome</keyword>
<accession>A0A8B6CQU8</accession>
<evidence type="ECO:0000256" key="2">
    <source>
        <dbReference type="SAM" id="SignalP"/>
    </source>
</evidence>
<dbReference type="SUPFAM" id="SSF53300">
    <property type="entry name" value="vWA-like"/>
    <property type="match status" value="1"/>
</dbReference>
<reference evidence="4" key="1">
    <citation type="submission" date="2018-11" db="EMBL/GenBank/DDBJ databases">
        <authorList>
            <person name="Alioto T."/>
            <person name="Alioto T."/>
        </authorList>
    </citation>
    <scope>NUCLEOTIDE SEQUENCE</scope>
</reference>
<feature type="compositionally biased region" description="Polar residues" evidence="1">
    <location>
        <begin position="55"/>
        <end position="65"/>
    </location>
</feature>
<dbReference type="EMBL" id="UYJE01002123">
    <property type="protein sequence ID" value="VDI08038.1"/>
    <property type="molecule type" value="Genomic_DNA"/>
</dbReference>
<feature type="region of interest" description="Disordered" evidence="1">
    <location>
        <begin position="298"/>
        <end position="344"/>
    </location>
</feature>
<dbReference type="InterPro" id="IPR050525">
    <property type="entry name" value="ECM_Assembly_Org"/>
</dbReference>
<evidence type="ECO:0000259" key="3">
    <source>
        <dbReference type="PROSITE" id="PS50234"/>
    </source>
</evidence>
<dbReference type="AlphaFoldDB" id="A0A8B6CQU8"/>
<dbReference type="InterPro" id="IPR036465">
    <property type="entry name" value="vWFA_dom_sf"/>
</dbReference>
<sequence>MLDIILLSLLLSGYKCANENTTTHLSGSSSTAHPHNSVGTTTTIEPITKKIPINSTTAPPLNHTNGHQHNRTNKINGCVNDPADIIFLLDRSKSVGAANYRHGLNFIKDFAKHYKIGPQNVQIGVVSFSGSATEEINMKQYAKIHDLNTAIDNITYPSQHDGTHTSTALQYIRENGFTTKSGDRPHVPNFLVVITDGNSRPAEFYPDKEAAKLHQTNIETFVIGIGNIDPSELRLIGTDDKHVYTVKDHLDLHIPLRHIRCDNFKTLPPTTLETTTKPAITTTTTKVTTTKTTVRTTTLSTTSSSIPSTTPIPTTTTIKTTTPTTTQTTTPTTTQTTTPTTTQTTLSTTKAKGLVECMGCKRIAEPHDCEKVITCAEHEQCSTDFYITPQGHVFYDLGCRTNRVCDAISKYGKRDTVQKRQDGNLYVCQECCNTEHCNRFGCIDKAKLNRTVCFNCVDVSKPSDCDVIEICDVDKKCFARHYITDMFVERWRLGCEDRRKCTDIAKYSMYAGHPKTKKQVIGGSDGFDLCYYCCDDNFCNKKECEKGKLSTAVQKMNTTQSYISTKQMGQNTSPSTP</sequence>
<dbReference type="PROSITE" id="PS50234">
    <property type="entry name" value="VWFA"/>
    <property type="match status" value="1"/>
</dbReference>
<comment type="caution">
    <text evidence="4">The sequence shown here is derived from an EMBL/GenBank/DDBJ whole genome shotgun (WGS) entry which is preliminary data.</text>
</comment>
<feature type="domain" description="VWFA" evidence="3">
    <location>
        <begin position="84"/>
        <end position="259"/>
    </location>
</feature>
<dbReference type="PANTHER" id="PTHR24020:SF84">
    <property type="entry name" value="VWFA DOMAIN-CONTAINING PROTEIN"/>
    <property type="match status" value="1"/>
</dbReference>
<evidence type="ECO:0000256" key="1">
    <source>
        <dbReference type="SAM" id="MobiDB-lite"/>
    </source>
</evidence>
<name>A0A8B6CQU8_MYTGA</name>
<organism evidence="4 5">
    <name type="scientific">Mytilus galloprovincialis</name>
    <name type="common">Mediterranean mussel</name>
    <dbReference type="NCBI Taxonomy" id="29158"/>
    <lineage>
        <taxon>Eukaryota</taxon>
        <taxon>Metazoa</taxon>
        <taxon>Spiralia</taxon>
        <taxon>Lophotrochozoa</taxon>
        <taxon>Mollusca</taxon>
        <taxon>Bivalvia</taxon>
        <taxon>Autobranchia</taxon>
        <taxon>Pteriomorphia</taxon>
        <taxon>Mytilida</taxon>
        <taxon>Mytiloidea</taxon>
        <taxon>Mytilidae</taxon>
        <taxon>Mytilinae</taxon>
        <taxon>Mytilus</taxon>
    </lineage>
</organism>
<evidence type="ECO:0000313" key="5">
    <source>
        <dbReference type="Proteomes" id="UP000596742"/>
    </source>
</evidence>
<dbReference type="CDD" id="cd01450">
    <property type="entry name" value="vWFA_subfamily_ECM"/>
    <property type="match status" value="1"/>
</dbReference>
<feature type="chain" id="PRO_5032399969" description="VWFA domain-containing protein" evidence="2">
    <location>
        <begin position="18"/>
        <end position="577"/>
    </location>
</feature>
<proteinExistence type="predicted"/>